<dbReference type="AlphaFoldDB" id="A0A0U5JU84"/>
<sequence>METSEFRNKMAEFGLNLKQSKIEDALMVMIDYYEVARVSQTRVGRFQMYGRPKLSKSVQKRIAKVVMGYSLTELDERDKPMYCLEVGGSYATSPRYLREVPGVNTQYQGVNINFSVTQERSEAEAFTYDETIDVMGKLPFIKLQRRAL</sequence>
<gene>
    <name evidence="1" type="ORF">LRLP16767_LR202_01236</name>
</gene>
<organism evidence="1 2">
    <name type="scientific">Limosilactobacillus reuteri</name>
    <name type="common">Lactobacillus reuteri</name>
    <dbReference type="NCBI Taxonomy" id="1598"/>
    <lineage>
        <taxon>Bacteria</taxon>
        <taxon>Bacillati</taxon>
        <taxon>Bacillota</taxon>
        <taxon>Bacilli</taxon>
        <taxon>Lactobacillales</taxon>
        <taxon>Lactobacillaceae</taxon>
        <taxon>Limosilactobacillus</taxon>
    </lineage>
</organism>
<dbReference type="Proteomes" id="UP000235484">
    <property type="component" value="Unassembled WGS sequence"/>
</dbReference>
<evidence type="ECO:0000313" key="2">
    <source>
        <dbReference type="Proteomes" id="UP000235484"/>
    </source>
</evidence>
<accession>A0A0U5JU84</accession>
<protein>
    <submittedName>
        <fullName evidence="1">Uncharacterized protein</fullName>
    </submittedName>
</protein>
<reference evidence="2" key="1">
    <citation type="submission" date="2015-10" db="EMBL/GenBank/DDBJ databases">
        <authorList>
            <person name="Crossman L.C."/>
        </authorList>
    </citation>
    <scope>NUCLEOTIDE SEQUENCE [LARGE SCALE GENOMIC DNA]</scope>
    <source>
        <strain evidence="2">20-2</strain>
    </source>
</reference>
<dbReference type="RefSeq" id="WP_102816430.1">
    <property type="nucleotide sequence ID" value="NZ_LN887603.1"/>
</dbReference>
<dbReference type="EMBL" id="LN887603">
    <property type="protein sequence ID" value="CUR41175.1"/>
    <property type="molecule type" value="Genomic_DNA"/>
</dbReference>
<evidence type="ECO:0000313" key="1">
    <source>
        <dbReference type="EMBL" id="CUR41175.1"/>
    </source>
</evidence>
<proteinExistence type="predicted"/>
<name>A0A0U5JU84_LIMRT</name>